<accession>A0A166BTA5</accession>
<feature type="compositionally biased region" description="Acidic residues" evidence="1">
    <location>
        <begin position="165"/>
        <end position="175"/>
    </location>
</feature>
<evidence type="ECO:0000313" key="2">
    <source>
        <dbReference type="EMBL" id="KZP12952.1"/>
    </source>
</evidence>
<feature type="compositionally biased region" description="Low complexity" evidence="1">
    <location>
        <begin position="141"/>
        <end position="152"/>
    </location>
</feature>
<dbReference type="EMBL" id="KV417640">
    <property type="protein sequence ID" value="KZP12952.1"/>
    <property type="molecule type" value="Genomic_DNA"/>
</dbReference>
<proteinExistence type="predicted"/>
<evidence type="ECO:0000313" key="3">
    <source>
        <dbReference type="Proteomes" id="UP000076532"/>
    </source>
</evidence>
<dbReference type="PANTHER" id="PTHR46579">
    <property type="entry name" value="F5/8 TYPE C DOMAIN-CONTAINING PROTEIN-RELATED"/>
    <property type="match status" value="1"/>
</dbReference>
<evidence type="ECO:0000256" key="1">
    <source>
        <dbReference type="SAM" id="MobiDB-lite"/>
    </source>
</evidence>
<keyword evidence="3" id="KW-1185">Reference proteome</keyword>
<protein>
    <submittedName>
        <fullName evidence="2">Uncharacterized protein</fullName>
    </submittedName>
</protein>
<reference evidence="2 3" key="1">
    <citation type="journal article" date="2016" name="Mol. Biol. Evol.">
        <title>Comparative Genomics of Early-Diverging Mushroom-Forming Fungi Provides Insights into the Origins of Lignocellulose Decay Capabilities.</title>
        <authorList>
            <person name="Nagy L.G."/>
            <person name="Riley R."/>
            <person name="Tritt A."/>
            <person name="Adam C."/>
            <person name="Daum C."/>
            <person name="Floudas D."/>
            <person name="Sun H."/>
            <person name="Yadav J.S."/>
            <person name="Pangilinan J."/>
            <person name="Larsson K.H."/>
            <person name="Matsuura K."/>
            <person name="Barry K."/>
            <person name="Labutti K."/>
            <person name="Kuo R."/>
            <person name="Ohm R.A."/>
            <person name="Bhattacharya S.S."/>
            <person name="Shirouzu T."/>
            <person name="Yoshinaga Y."/>
            <person name="Martin F.M."/>
            <person name="Grigoriev I.V."/>
            <person name="Hibbett D.S."/>
        </authorList>
    </citation>
    <scope>NUCLEOTIDE SEQUENCE [LARGE SCALE GENOMIC DNA]</scope>
    <source>
        <strain evidence="2 3">CBS 109695</strain>
    </source>
</reference>
<dbReference type="Proteomes" id="UP000076532">
    <property type="component" value="Unassembled WGS sequence"/>
</dbReference>
<gene>
    <name evidence="2" type="ORF">FIBSPDRAFT_961015</name>
</gene>
<name>A0A166BTA5_9AGAM</name>
<dbReference type="OrthoDB" id="3239894at2759"/>
<feature type="compositionally biased region" description="Basic and acidic residues" evidence="1">
    <location>
        <begin position="65"/>
        <end position="107"/>
    </location>
</feature>
<dbReference type="AlphaFoldDB" id="A0A166BTA5"/>
<dbReference type="PANTHER" id="PTHR46579:SF2">
    <property type="entry name" value="C2H2-TYPE DOMAIN-CONTAINING PROTEIN"/>
    <property type="match status" value="1"/>
</dbReference>
<sequence>MPAELGRLPSLIGIPAGGSLTADQWLLLATVVGPIAIPQLWHDYMPADVEGQRKQRSSEIQGQASKKERAAKQRKQKKDEKEAEREATKLAAQQKRDENKAVREAMKKAGRGTKKPLRTDRTNMAGEASDGACDPPATGISTTAPSVSTAATQEPKRKRRREQGMTDEEDSEDEGAVSRLHPDDPDNFVKLSTALRLLLSCELLEEDIDAADDLLREYCTELIGLYGPDILRPNHHYATHTAECIRDYGPLHGFWTFLFERLNKVLKSYKTNNHAGGKLETSFLREFFCTVTTARNLAVDGHRDSPAPLQAMVHVMYTASSDDRGTVQALARELDKAHGDANILYQLSPRHEICEIPSNIYNSVLHHLNITQPALNLCSYMAAPTPNSLALVTQATFFNYMDHLSKFFWMIGDALE</sequence>
<feature type="region of interest" description="Disordered" evidence="1">
    <location>
        <begin position="49"/>
        <end position="184"/>
    </location>
</feature>
<organism evidence="2 3">
    <name type="scientific">Athelia psychrophila</name>
    <dbReference type="NCBI Taxonomy" id="1759441"/>
    <lineage>
        <taxon>Eukaryota</taxon>
        <taxon>Fungi</taxon>
        <taxon>Dikarya</taxon>
        <taxon>Basidiomycota</taxon>
        <taxon>Agaricomycotina</taxon>
        <taxon>Agaricomycetes</taxon>
        <taxon>Agaricomycetidae</taxon>
        <taxon>Atheliales</taxon>
        <taxon>Atheliaceae</taxon>
        <taxon>Athelia</taxon>
    </lineage>
</organism>